<proteinExistence type="predicted"/>
<keyword evidence="3" id="KW-0479">Metal-binding</keyword>
<feature type="non-terminal residue" evidence="5">
    <location>
        <position position="293"/>
    </location>
</feature>
<dbReference type="InterPro" id="IPR032677">
    <property type="entry name" value="GTP_cyclohydro_II"/>
</dbReference>
<dbReference type="GO" id="GO:0003935">
    <property type="term" value="F:GTP cyclohydrolase II activity"/>
    <property type="evidence" value="ECO:0007669"/>
    <property type="project" value="TreeGrafter"/>
</dbReference>
<dbReference type="EMBL" id="VUOA01000091">
    <property type="protein sequence ID" value="KAA2230711.1"/>
    <property type="molecule type" value="Genomic_DNA"/>
</dbReference>
<dbReference type="RefSeq" id="WP_149822393.1">
    <property type="nucleotide sequence ID" value="NZ_VUOA01000091.1"/>
</dbReference>
<evidence type="ECO:0000313" key="5">
    <source>
        <dbReference type="EMBL" id="KAA2230711.1"/>
    </source>
</evidence>
<dbReference type="PANTHER" id="PTHR21327">
    <property type="entry name" value="GTP CYCLOHYDROLASE II-RELATED"/>
    <property type="match status" value="1"/>
</dbReference>
<evidence type="ECO:0000256" key="3">
    <source>
        <dbReference type="ARBA" id="ARBA00022723"/>
    </source>
</evidence>
<comment type="caution">
    <text evidence="5">The sequence shown here is derived from an EMBL/GenBank/DDBJ whole genome shotgun (WGS) entry which is preliminary data.</text>
</comment>
<dbReference type="UniPathway" id="UPA00275"/>
<protein>
    <submittedName>
        <fullName evidence="5">GTP cyclohydrolase</fullName>
    </submittedName>
</protein>
<accession>A0A5B2UVA1</accession>
<keyword evidence="5" id="KW-0378">Hydrolase</keyword>
<dbReference type="SUPFAM" id="SSF142695">
    <property type="entry name" value="RibA-like"/>
    <property type="match status" value="1"/>
</dbReference>
<feature type="domain" description="GTP cyclohydrolase II" evidence="4">
    <location>
        <begin position="169"/>
        <end position="292"/>
    </location>
</feature>
<evidence type="ECO:0000256" key="2">
    <source>
        <dbReference type="ARBA" id="ARBA00022619"/>
    </source>
</evidence>
<dbReference type="PANTHER" id="PTHR21327:SF18">
    <property type="entry name" value="3,4-DIHYDROXY-2-BUTANONE 4-PHOSPHATE SYNTHASE"/>
    <property type="match status" value="1"/>
</dbReference>
<reference evidence="5 6" key="1">
    <citation type="submission" date="2019-09" db="EMBL/GenBank/DDBJ databases">
        <title>Salinarimonas rosea gen. nov., sp. nov., a new member of the a-2 subgroup of the Proteobacteria.</title>
        <authorList>
            <person name="Liu J."/>
        </authorList>
    </citation>
    <scope>NUCLEOTIDE SEQUENCE [LARGE SCALE GENOMIC DNA]</scope>
    <source>
        <strain evidence="5 6">BN140002</strain>
    </source>
</reference>
<dbReference type="Pfam" id="PF00925">
    <property type="entry name" value="GTP_cyclohydro2"/>
    <property type="match status" value="1"/>
</dbReference>
<dbReference type="GO" id="GO:0046872">
    <property type="term" value="F:metal ion binding"/>
    <property type="evidence" value="ECO:0007669"/>
    <property type="project" value="UniProtKB-KW"/>
</dbReference>
<evidence type="ECO:0000313" key="6">
    <source>
        <dbReference type="Proteomes" id="UP000323142"/>
    </source>
</evidence>
<keyword evidence="2" id="KW-0686">Riboflavin biosynthesis</keyword>
<dbReference type="OrthoDB" id="9793111at2"/>
<dbReference type="GO" id="GO:0009231">
    <property type="term" value="P:riboflavin biosynthetic process"/>
    <property type="evidence" value="ECO:0007669"/>
    <property type="project" value="UniProtKB-UniPathway"/>
</dbReference>
<organism evidence="5 6">
    <name type="scientific">Salinarimonas soli</name>
    <dbReference type="NCBI Taxonomy" id="1638099"/>
    <lineage>
        <taxon>Bacteria</taxon>
        <taxon>Pseudomonadati</taxon>
        <taxon>Pseudomonadota</taxon>
        <taxon>Alphaproteobacteria</taxon>
        <taxon>Hyphomicrobiales</taxon>
        <taxon>Salinarimonadaceae</taxon>
        <taxon>Salinarimonas</taxon>
    </lineage>
</organism>
<dbReference type="AlphaFoldDB" id="A0A5B2UVA1"/>
<sequence>MAYEDPTSPAEAGLLAVERGLSELRAGRPVAVTGPEPALVAPAEAVDAALAARLGALAAGRARLVLPAPRLRRLGLDRAQAGAVALPLIDTARLESLALRVDARIDAPVGPVSEVDEEALELLSLALLLPAALVVPLDREPPADLLRVPGAAVRAYRGAQARRIAIVSRAPVPLEGARDTEFVVFRGGEGLRDQVAIIVGRPDLSRPVAVRLHSACLTGDLFGSLKCDCGDQLRDTVRGMAAGEGGILLYLDQEGRGNGLANKIRAYGLQARGFDTYEADEVLGFGLDQRRFD</sequence>
<dbReference type="Proteomes" id="UP000323142">
    <property type="component" value="Unassembled WGS sequence"/>
</dbReference>
<gene>
    <name evidence="5" type="ORF">F0L46_25365</name>
</gene>
<evidence type="ECO:0000259" key="4">
    <source>
        <dbReference type="Pfam" id="PF00925"/>
    </source>
</evidence>
<dbReference type="InterPro" id="IPR036144">
    <property type="entry name" value="RibA-like_sf"/>
</dbReference>
<reference evidence="5 6" key="2">
    <citation type="submission" date="2019-09" db="EMBL/GenBank/DDBJ databases">
        <authorList>
            <person name="Jin C."/>
        </authorList>
    </citation>
    <scope>NUCLEOTIDE SEQUENCE [LARGE SCALE GENOMIC DNA]</scope>
    <source>
        <strain evidence="5 6">BN140002</strain>
    </source>
</reference>
<name>A0A5B2UVA1_9HYPH</name>
<comment type="pathway">
    <text evidence="1">Cofactor biosynthesis; riboflavin biosynthesis.</text>
</comment>
<dbReference type="GO" id="GO:0005829">
    <property type="term" value="C:cytosol"/>
    <property type="evidence" value="ECO:0007669"/>
    <property type="project" value="TreeGrafter"/>
</dbReference>
<evidence type="ECO:0000256" key="1">
    <source>
        <dbReference type="ARBA" id="ARBA00005104"/>
    </source>
</evidence>
<dbReference type="Gene3D" id="3.40.50.10990">
    <property type="entry name" value="GTP cyclohydrolase II"/>
    <property type="match status" value="1"/>
</dbReference>
<keyword evidence="6" id="KW-1185">Reference proteome</keyword>